<organism evidence="3 4">
    <name type="scientific">Polarella glacialis</name>
    <name type="common">Dinoflagellate</name>
    <dbReference type="NCBI Taxonomy" id="89957"/>
    <lineage>
        <taxon>Eukaryota</taxon>
        <taxon>Sar</taxon>
        <taxon>Alveolata</taxon>
        <taxon>Dinophyceae</taxon>
        <taxon>Suessiales</taxon>
        <taxon>Suessiaceae</taxon>
        <taxon>Polarella</taxon>
    </lineage>
</organism>
<sequence>MKIVKSLNKVKNLNKFNHFNSLSEISLNNHDPNLNLNLNLNLWHIENMLGMVAQDVNCDCILSLEQKAVKQRLCVNKLYHAPSTSCFNLQVLKYSPFSLRMDSLSEYRNVHKLTWTRLNRARWPQNGSLAWTPTWGFQKPLPPSALSPENSSIVSSSSGSFRRSARAERSGGSSECQLLHKRLQAALGLSALDAMVLVQRSRVTVDGHIQSKDRWVEAGEDVAVNGHRLEELSNLALLVHKPVGFALTEGDPLRRPTYTQLLPDPSLVARPVGRVDIGSSGLLVLTNNSKLIVALGGESGPAAQIKRGENGERGSVAPLAATFLLRLREPLRPIQLAVLQTFAPYGSGWTPELVEEVDLQNAFGRETEFSDHEETGQELQSQPVIALPSEGASWKQLPDGLGERLPGEGEPESFLALLDRRPDSLTAALEPTSRLREPSRQPQEYILRVVLPGGTAAQMRRALAFVASAPALRICCIRLGALALDEPDLLSPGDMRQLSDDEVASIIASDEEKKLCASLLALEDARSLSEDAASAASHASAALVPGIPGLRGAMPSVEGSDASGTAHRSLQPVGQNEVTACTATTATTTATAQTTATITTKTAAATATATTATKTAATTPTTTATAGASSTVARDVAPGKTCKCGSQSHQRTNHKLCPLNPKTRLPKTP</sequence>
<evidence type="ECO:0000256" key="2">
    <source>
        <dbReference type="SAM" id="MobiDB-lite"/>
    </source>
</evidence>
<dbReference type="GO" id="GO:0001522">
    <property type="term" value="P:pseudouridine synthesis"/>
    <property type="evidence" value="ECO:0007669"/>
    <property type="project" value="InterPro"/>
</dbReference>
<keyword evidence="4" id="KW-1185">Reference proteome</keyword>
<dbReference type="SUPFAM" id="SSF55174">
    <property type="entry name" value="Alpha-L RNA-binding motif"/>
    <property type="match status" value="1"/>
</dbReference>
<feature type="compositionally biased region" description="Low complexity" evidence="2">
    <location>
        <begin position="147"/>
        <end position="162"/>
    </location>
</feature>
<accession>A0A813GB47</accession>
<dbReference type="GO" id="GO:0009982">
    <property type="term" value="F:pseudouridine synthase activity"/>
    <property type="evidence" value="ECO:0007669"/>
    <property type="project" value="InterPro"/>
</dbReference>
<dbReference type="InterPro" id="IPR020094">
    <property type="entry name" value="TruA/RsuA/RluB/E/F_N"/>
</dbReference>
<dbReference type="InterPro" id="IPR050343">
    <property type="entry name" value="RsuA_PseudoU_synthase"/>
</dbReference>
<evidence type="ECO:0000313" key="3">
    <source>
        <dbReference type="EMBL" id="CAE8623474.1"/>
    </source>
</evidence>
<feature type="region of interest" description="Disordered" evidence="2">
    <location>
        <begin position="643"/>
        <end position="669"/>
    </location>
</feature>
<dbReference type="Gene3D" id="3.30.70.580">
    <property type="entry name" value="Pseudouridine synthase I, catalytic domain, N-terminal subdomain"/>
    <property type="match status" value="1"/>
</dbReference>
<feature type="region of interest" description="Disordered" evidence="2">
    <location>
        <begin position="554"/>
        <end position="574"/>
    </location>
</feature>
<evidence type="ECO:0000256" key="1">
    <source>
        <dbReference type="ARBA" id="ARBA00023235"/>
    </source>
</evidence>
<protein>
    <recommendedName>
        <fullName evidence="5">RNA-binding S4 domain-containing protein</fullName>
    </recommendedName>
</protein>
<feature type="region of interest" description="Disordered" evidence="2">
    <location>
        <begin position="143"/>
        <end position="166"/>
    </location>
</feature>
<name>A0A813GB47_POLGL</name>
<dbReference type="Proteomes" id="UP000654075">
    <property type="component" value="Unassembled WGS sequence"/>
</dbReference>
<dbReference type="PANTHER" id="PTHR47683">
    <property type="entry name" value="PSEUDOURIDINE SYNTHASE FAMILY PROTEIN-RELATED"/>
    <property type="match status" value="1"/>
</dbReference>
<dbReference type="InterPro" id="IPR020103">
    <property type="entry name" value="PsdUridine_synth_cat_dom_sf"/>
</dbReference>
<evidence type="ECO:0000313" key="4">
    <source>
        <dbReference type="Proteomes" id="UP000654075"/>
    </source>
</evidence>
<feature type="compositionally biased region" description="Polar residues" evidence="2">
    <location>
        <begin position="562"/>
        <end position="574"/>
    </location>
</feature>
<proteinExistence type="predicted"/>
<gene>
    <name evidence="3" type="ORF">PGLA1383_LOCUS40738</name>
</gene>
<dbReference type="SUPFAM" id="SSF55120">
    <property type="entry name" value="Pseudouridine synthase"/>
    <property type="match status" value="1"/>
</dbReference>
<dbReference type="AlphaFoldDB" id="A0A813GB47"/>
<dbReference type="GO" id="GO:0003723">
    <property type="term" value="F:RNA binding"/>
    <property type="evidence" value="ECO:0007669"/>
    <property type="project" value="InterPro"/>
</dbReference>
<comment type="caution">
    <text evidence="3">The sequence shown here is derived from an EMBL/GenBank/DDBJ whole genome shotgun (WGS) entry which is preliminary data.</text>
</comment>
<reference evidence="3" key="1">
    <citation type="submission" date="2021-02" db="EMBL/GenBank/DDBJ databases">
        <authorList>
            <person name="Dougan E. K."/>
            <person name="Rhodes N."/>
            <person name="Thang M."/>
            <person name="Chan C."/>
        </authorList>
    </citation>
    <scope>NUCLEOTIDE SEQUENCE</scope>
</reference>
<keyword evidence="1" id="KW-0413">Isomerase</keyword>
<dbReference type="OrthoDB" id="444714at2759"/>
<dbReference type="EMBL" id="CAJNNV010028180">
    <property type="protein sequence ID" value="CAE8623474.1"/>
    <property type="molecule type" value="Genomic_DNA"/>
</dbReference>
<dbReference type="PANTHER" id="PTHR47683:SF2">
    <property type="entry name" value="RNA-BINDING S4 DOMAIN-CONTAINING PROTEIN"/>
    <property type="match status" value="1"/>
</dbReference>
<evidence type="ECO:0008006" key="5">
    <source>
        <dbReference type="Google" id="ProtNLM"/>
    </source>
</evidence>